<proteinExistence type="predicted"/>
<evidence type="ECO:0000313" key="3">
    <source>
        <dbReference type="WBParaSite" id="TREG1_8560.2"/>
    </source>
</evidence>
<dbReference type="WBParaSite" id="TREG1_8560.2">
    <property type="protein sequence ID" value="TREG1_8560.2"/>
    <property type="gene ID" value="TREG1_8560"/>
</dbReference>
<feature type="compositionally biased region" description="Polar residues" evidence="1">
    <location>
        <begin position="649"/>
        <end position="669"/>
    </location>
</feature>
<evidence type="ECO:0000256" key="1">
    <source>
        <dbReference type="SAM" id="MobiDB-lite"/>
    </source>
</evidence>
<sequence length="831" mass="93065">MLMDLFLLDLSVWDVHLSSSLSIQKLWAIVKFANFKPFELFHEPKYIEPYQDHCIFSVQCNKSALFQCDVDELSHLLMSGTPLYLVFGDKSIMSIQTNHRTFIGLCVISLEDFAYLFNNPRSAHHANGNSQIKGWYPILNVSGHVIGNVRLRVFLRHVQPENSNQSALNTTYVSTDLSKHFPSINCKNCNMSSVSLLHDHEVQVSKQQSERSTQTEYDTKEVFRPSSPSIKIHLYNELNETAKTTEYYMNRNVNMWQKDNLDIAPIQPAALCFSHTNETVKSCHCEAGCKRMCDRGPRPLSHILSRSQTCCGDSFIGQKEQLSSSVRETQTKLFTASANDTTSSSKGVRSRLSTCRPQLKLQKHEMDMKHLRKLALPKHVPPPPGKMVPKNRGWLRSTPVYRGPAQSSLVPKLTLTHFLRVQKNKSSIVQCVPSADKEQKTSHNRTIHSQRQSLLDENDKPVRKLHQNVGKVEDMKQTHPKSSVRHPDLTDVDEVASNLSPPEDSASSDECVTNSRRSENEGDIYHISNNDVLTVDLVPSNLKQSKLANSQNESSVIKESKCSTNACEEYITSSSSSSAENLQSEDFLLMQPKQSNLSPQISKANSHILQKCREQTRQLNKTVEINQYNDYDGEADDGGCSSKDRVDNLNESSIENSQISTNTTNNRNVGYNDDDIGNEVDLISYSDDYEDSQDTETISAELGDLLSPDLMQSKYEDNSKQKLESISLDGTTRMTSFTKVTAPLDSRLIHGGFGGTAEELLIDTNAIPTTSGTDNVDLNDDDEVSHNVIRLSPTTVTEFPQSNSNLVEDLGIEAMRSRNPKDYILGGTVAA</sequence>
<keyword evidence="2" id="KW-1185">Reference proteome</keyword>
<feature type="region of interest" description="Disordered" evidence="1">
    <location>
        <begin position="629"/>
        <end position="674"/>
    </location>
</feature>
<evidence type="ECO:0000313" key="2">
    <source>
        <dbReference type="Proteomes" id="UP000050795"/>
    </source>
</evidence>
<accession>A0AA85KIX3</accession>
<protein>
    <submittedName>
        <fullName evidence="3">Uncharacterized protein</fullName>
    </submittedName>
</protein>
<reference evidence="2" key="1">
    <citation type="submission" date="2022-06" db="EMBL/GenBank/DDBJ databases">
        <authorList>
            <person name="Berger JAMES D."/>
            <person name="Berger JAMES D."/>
        </authorList>
    </citation>
    <scope>NUCLEOTIDE SEQUENCE [LARGE SCALE GENOMIC DNA]</scope>
</reference>
<feature type="region of interest" description="Disordered" evidence="1">
    <location>
        <begin position="433"/>
        <end position="523"/>
    </location>
</feature>
<dbReference type="AlphaFoldDB" id="A0AA85KIX3"/>
<reference evidence="3" key="2">
    <citation type="submission" date="2023-11" db="UniProtKB">
        <authorList>
            <consortium name="WormBaseParasite"/>
        </authorList>
    </citation>
    <scope>IDENTIFICATION</scope>
</reference>
<name>A0AA85KIX3_TRIRE</name>
<organism evidence="2 3">
    <name type="scientific">Trichobilharzia regenti</name>
    <name type="common">Nasal bird schistosome</name>
    <dbReference type="NCBI Taxonomy" id="157069"/>
    <lineage>
        <taxon>Eukaryota</taxon>
        <taxon>Metazoa</taxon>
        <taxon>Spiralia</taxon>
        <taxon>Lophotrochozoa</taxon>
        <taxon>Platyhelminthes</taxon>
        <taxon>Trematoda</taxon>
        <taxon>Digenea</taxon>
        <taxon>Strigeidida</taxon>
        <taxon>Schistosomatoidea</taxon>
        <taxon>Schistosomatidae</taxon>
        <taxon>Trichobilharzia</taxon>
    </lineage>
</organism>
<dbReference type="Proteomes" id="UP000050795">
    <property type="component" value="Unassembled WGS sequence"/>
</dbReference>